<sequence length="365" mass="41782">MKSLLWDRDGEIQELDPYPESFGHWEVGQPLDETQSNVLRRVEAALSLKIVEFEVRGEYRNLVLEITFDNGVRGILRTQRLQFLSGEARSLSEVVQVLRREIAIQRWLKSNTTLPVPDIRRVVEPRNSTEATIIVMEKLPGEMLFNTFGGSTYAVKERVMLEMADVQLQLYKLDMPQRIGTLQVGDGDLGVAPYVRKGRYDPAPQVYDTLEDYLTYVIETGRLSLAEADEDIRTLGLRVLNRIAAALPAIYARLNRNVHRRCVLTHADLNAANILVDAAGRITGVLDWEYQFKDPTHQVWTSWHCSPDDAEKLRAVYAEAIKSKDRECWEALVDGELLRQLVEWVQAGRFYPLMEQWVEAVLQGL</sequence>
<accession>A0A1Y2J1L9</accession>
<evidence type="ECO:0000313" key="3">
    <source>
        <dbReference type="Proteomes" id="UP000193067"/>
    </source>
</evidence>
<evidence type="ECO:0000313" key="2">
    <source>
        <dbReference type="EMBL" id="OSD06331.1"/>
    </source>
</evidence>
<dbReference type="Pfam" id="PF01636">
    <property type="entry name" value="APH"/>
    <property type="match status" value="1"/>
</dbReference>
<dbReference type="GO" id="GO:0016301">
    <property type="term" value="F:kinase activity"/>
    <property type="evidence" value="ECO:0007669"/>
    <property type="project" value="UniProtKB-KW"/>
</dbReference>
<keyword evidence="2" id="KW-0808">Transferase</keyword>
<keyword evidence="3" id="KW-1185">Reference proteome</keyword>
<name>A0A1Y2J1L9_TRAC3</name>
<keyword evidence="2" id="KW-0418">Kinase</keyword>
<dbReference type="PANTHER" id="PTHR21310:SF37">
    <property type="entry name" value="AMINOGLYCOSIDE PHOSPHOTRANSFERASE DOMAIN-CONTAINING PROTEIN"/>
    <property type="match status" value="1"/>
</dbReference>
<dbReference type="PANTHER" id="PTHR21310">
    <property type="entry name" value="AMINOGLYCOSIDE PHOSPHOTRANSFERASE-RELATED-RELATED"/>
    <property type="match status" value="1"/>
</dbReference>
<proteinExistence type="predicted"/>
<dbReference type="SUPFAM" id="SSF56112">
    <property type="entry name" value="Protein kinase-like (PK-like)"/>
    <property type="match status" value="1"/>
</dbReference>
<dbReference type="InterPro" id="IPR051678">
    <property type="entry name" value="AGP_Transferase"/>
</dbReference>
<dbReference type="EMBL" id="KZ084090">
    <property type="protein sequence ID" value="OSD06331.1"/>
    <property type="molecule type" value="Genomic_DNA"/>
</dbReference>
<dbReference type="OrthoDB" id="10003767at2759"/>
<dbReference type="InterPro" id="IPR011009">
    <property type="entry name" value="Kinase-like_dom_sf"/>
</dbReference>
<dbReference type="InterPro" id="IPR002575">
    <property type="entry name" value="Aminoglycoside_PTrfase"/>
</dbReference>
<dbReference type="Gene3D" id="3.90.1200.10">
    <property type="match status" value="1"/>
</dbReference>
<protein>
    <submittedName>
        <fullName evidence="2">Kinase-like protein</fullName>
    </submittedName>
</protein>
<organism evidence="2 3">
    <name type="scientific">Trametes coccinea (strain BRFM310)</name>
    <name type="common">Pycnoporus coccineus</name>
    <dbReference type="NCBI Taxonomy" id="1353009"/>
    <lineage>
        <taxon>Eukaryota</taxon>
        <taxon>Fungi</taxon>
        <taxon>Dikarya</taxon>
        <taxon>Basidiomycota</taxon>
        <taxon>Agaricomycotina</taxon>
        <taxon>Agaricomycetes</taxon>
        <taxon>Polyporales</taxon>
        <taxon>Polyporaceae</taxon>
        <taxon>Trametes</taxon>
    </lineage>
</organism>
<reference evidence="2 3" key="1">
    <citation type="journal article" date="2015" name="Biotechnol. Biofuels">
        <title>Enhanced degradation of softwood versus hardwood by the white-rot fungus Pycnoporus coccineus.</title>
        <authorList>
            <person name="Couturier M."/>
            <person name="Navarro D."/>
            <person name="Chevret D."/>
            <person name="Henrissat B."/>
            <person name="Piumi F."/>
            <person name="Ruiz-Duenas F.J."/>
            <person name="Martinez A.T."/>
            <person name="Grigoriev I.V."/>
            <person name="Riley R."/>
            <person name="Lipzen A."/>
            <person name="Berrin J.G."/>
            <person name="Master E.R."/>
            <person name="Rosso M.N."/>
        </authorList>
    </citation>
    <scope>NUCLEOTIDE SEQUENCE [LARGE SCALE GENOMIC DNA]</scope>
    <source>
        <strain evidence="2 3">BRFM310</strain>
    </source>
</reference>
<feature type="domain" description="Aminoglycoside phosphotransferase" evidence="1">
    <location>
        <begin position="93"/>
        <end position="327"/>
    </location>
</feature>
<dbReference type="AlphaFoldDB" id="A0A1Y2J1L9"/>
<dbReference type="Proteomes" id="UP000193067">
    <property type="component" value="Unassembled WGS sequence"/>
</dbReference>
<evidence type="ECO:0000259" key="1">
    <source>
        <dbReference type="Pfam" id="PF01636"/>
    </source>
</evidence>
<gene>
    <name evidence="2" type="ORF">PYCCODRAFT_1431335</name>
</gene>